<organism evidence="1 2">
    <name type="scientific">Trichinella nelsoni</name>
    <dbReference type="NCBI Taxonomy" id="6336"/>
    <lineage>
        <taxon>Eukaryota</taxon>
        <taxon>Metazoa</taxon>
        <taxon>Ecdysozoa</taxon>
        <taxon>Nematoda</taxon>
        <taxon>Enoplea</taxon>
        <taxon>Dorylaimia</taxon>
        <taxon>Trichinellida</taxon>
        <taxon>Trichinellidae</taxon>
        <taxon>Trichinella</taxon>
    </lineage>
</organism>
<protein>
    <submittedName>
        <fullName evidence="1">Uncharacterized protein</fullName>
    </submittedName>
</protein>
<keyword evidence="2" id="KW-1185">Reference proteome</keyword>
<dbReference type="AlphaFoldDB" id="A0A0V0RSB9"/>
<evidence type="ECO:0000313" key="2">
    <source>
        <dbReference type="Proteomes" id="UP000054630"/>
    </source>
</evidence>
<proteinExistence type="predicted"/>
<comment type="caution">
    <text evidence="1">The sequence shown here is derived from an EMBL/GenBank/DDBJ whole genome shotgun (WGS) entry which is preliminary data.</text>
</comment>
<name>A0A0V0RSB9_9BILA</name>
<evidence type="ECO:0000313" key="1">
    <source>
        <dbReference type="EMBL" id="KRX17392.1"/>
    </source>
</evidence>
<accession>A0A0V0RSB9</accession>
<sequence length="74" mass="8482">MTSISIVNYFTTNGDVSDEALNVYIKKLLLTNCCTLEIIQKYLQCHNCTLENTYQRKAVLSTLLMISGKWFGRN</sequence>
<dbReference type="EMBL" id="JYDL01000088">
    <property type="protein sequence ID" value="KRX17392.1"/>
    <property type="molecule type" value="Genomic_DNA"/>
</dbReference>
<gene>
    <name evidence="1" type="ORF">T07_8048</name>
</gene>
<dbReference type="Proteomes" id="UP000054630">
    <property type="component" value="Unassembled WGS sequence"/>
</dbReference>
<reference evidence="1 2" key="1">
    <citation type="submission" date="2015-01" db="EMBL/GenBank/DDBJ databases">
        <title>Evolution of Trichinella species and genotypes.</title>
        <authorList>
            <person name="Korhonen P.K."/>
            <person name="Edoardo P."/>
            <person name="Giuseppe L.R."/>
            <person name="Gasser R.B."/>
        </authorList>
    </citation>
    <scope>NUCLEOTIDE SEQUENCE [LARGE SCALE GENOMIC DNA]</scope>
    <source>
        <strain evidence="1">ISS37</strain>
    </source>
</reference>